<reference evidence="1" key="1">
    <citation type="submission" date="2020-08" db="EMBL/GenBank/DDBJ databases">
        <title>Multicomponent nature underlies the extraordinary mechanical properties of spider dragline silk.</title>
        <authorList>
            <person name="Kono N."/>
            <person name="Nakamura H."/>
            <person name="Mori M."/>
            <person name="Yoshida Y."/>
            <person name="Ohtoshi R."/>
            <person name="Malay A.D."/>
            <person name="Moran D.A.P."/>
            <person name="Tomita M."/>
            <person name="Numata K."/>
            <person name="Arakawa K."/>
        </authorList>
    </citation>
    <scope>NUCLEOTIDE SEQUENCE</scope>
</reference>
<dbReference type="EMBL" id="BMAU01021260">
    <property type="protein sequence ID" value="GFY06459.1"/>
    <property type="molecule type" value="Genomic_DNA"/>
</dbReference>
<keyword evidence="2" id="KW-1185">Reference proteome</keyword>
<proteinExistence type="predicted"/>
<dbReference type="AlphaFoldDB" id="A0A8X6VGG6"/>
<comment type="caution">
    <text evidence="1">The sequence shown here is derived from an EMBL/GenBank/DDBJ whole genome shotgun (WGS) entry which is preliminary data.</text>
</comment>
<protein>
    <submittedName>
        <fullName evidence="1">Uncharacterized protein</fullName>
    </submittedName>
</protein>
<name>A0A8X6VGG6_TRICX</name>
<organism evidence="1 2">
    <name type="scientific">Trichonephila clavipes</name>
    <name type="common">Golden silk orbweaver</name>
    <name type="synonym">Nephila clavipes</name>
    <dbReference type="NCBI Taxonomy" id="2585209"/>
    <lineage>
        <taxon>Eukaryota</taxon>
        <taxon>Metazoa</taxon>
        <taxon>Ecdysozoa</taxon>
        <taxon>Arthropoda</taxon>
        <taxon>Chelicerata</taxon>
        <taxon>Arachnida</taxon>
        <taxon>Araneae</taxon>
        <taxon>Araneomorphae</taxon>
        <taxon>Entelegynae</taxon>
        <taxon>Araneoidea</taxon>
        <taxon>Nephilidae</taxon>
        <taxon>Trichonephila</taxon>
    </lineage>
</organism>
<gene>
    <name evidence="1" type="ORF">TNCV_412091</name>
</gene>
<accession>A0A8X6VGG6</accession>
<sequence length="98" mass="11151">MNWLKLETVQTSSSKSVVISSVLLLDWFHGIVEFDADSGVLGFKVSKLFEIEDLDLQEKLDLTDSDSISDYVQSLTQSRRILLSKDHQAYEIDLVFPI</sequence>
<dbReference type="Proteomes" id="UP000887159">
    <property type="component" value="Unassembled WGS sequence"/>
</dbReference>
<evidence type="ECO:0000313" key="2">
    <source>
        <dbReference type="Proteomes" id="UP000887159"/>
    </source>
</evidence>
<evidence type="ECO:0000313" key="1">
    <source>
        <dbReference type="EMBL" id="GFY06459.1"/>
    </source>
</evidence>